<comment type="caution">
    <text evidence="3">The sequence shown here is derived from an EMBL/GenBank/DDBJ whole genome shotgun (WGS) entry which is preliminary data.</text>
</comment>
<keyword evidence="1" id="KW-0732">Signal</keyword>
<feature type="signal peptide" evidence="1">
    <location>
        <begin position="1"/>
        <end position="22"/>
    </location>
</feature>
<evidence type="ECO:0000256" key="1">
    <source>
        <dbReference type="SAM" id="SignalP"/>
    </source>
</evidence>
<dbReference type="NCBIfam" id="TIGR04183">
    <property type="entry name" value="Por_Secre_tail"/>
    <property type="match status" value="1"/>
</dbReference>
<reference evidence="3 4" key="1">
    <citation type="submission" date="2018-12" db="EMBL/GenBank/DDBJ databases">
        <authorList>
            <person name="Feng G."/>
            <person name="Zhu H."/>
        </authorList>
    </citation>
    <scope>NUCLEOTIDE SEQUENCE [LARGE SCALE GENOMIC DNA]</scope>
    <source>
        <strain evidence="3 4">9PBR-2</strain>
    </source>
</reference>
<dbReference type="RefSeq" id="WP_125432762.1">
    <property type="nucleotide sequence ID" value="NZ_RWIS01000012.1"/>
</dbReference>
<gene>
    <name evidence="3" type="ORF">EI290_16825</name>
</gene>
<feature type="domain" description="Secretion system C-terminal sorting" evidence="2">
    <location>
        <begin position="287"/>
        <end position="356"/>
    </location>
</feature>
<sequence>MKKQLTLAAFALAAAASLPAQAQFTVDGTASATEIGTGIGKYQLASSYTGTHSDADRGIKALYVGYTATTLNLMLVGSGEAATSGPYKAFVMYLNVPGRTGVAAGTQLPGSGDGFSPLKHKPTMDMEVDFGLRVSIGPGAGDVYFSRASYVGTAPNDTYLGQGSKTGGVVTAAASTDFSGAKLAYNNTPSLAANTTNTGWEVEIPLSVLGTLTSPVTVGSRVDLFAAYTDGDGVFTSDVIPPISGQTTALGADPNFRNIAGTQALAYVVGTGVLANREVAEALRFAVYPNPSAGNAQVTYLVPSGQQNVSLEVFNSLGQRVQSLALGRRSGAQVQPLPTLKAGSYFVKLQVGDQVTAGQLAVY</sequence>
<feature type="chain" id="PRO_5019164791" evidence="1">
    <location>
        <begin position="23"/>
        <end position="363"/>
    </location>
</feature>
<dbReference type="Proteomes" id="UP000280066">
    <property type="component" value="Unassembled WGS sequence"/>
</dbReference>
<dbReference type="OrthoDB" id="873118at2"/>
<dbReference type="EMBL" id="RWIS01000012">
    <property type="protein sequence ID" value="RSK29534.1"/>
    <property type="molecule type" value="Genomic_DNA"/>
</dbReference>
<dbReference type="InterPro" id="IPR026444">
    <property type="entry name" value="Secre_tail"/>
</dbReference>
<name>A0A428JCC4_9BACT</name>
<organism evidence="3 4">
    <name type="scientific">Hymenobacter metallilatus</name>
    <dbReference type="NCBI Taxonomy" id="2493666"/>
    <lineage>
        <taxon>Bacteria</taxon>
        <taxon>Pseudomonadati</taxon>
        <taxon>Bacteroidota</taxon>
        <taxon>Cytophagia</taxon>
        <taxon>Cytophagales</taxon>
        <taxon>Hymenobacteraceae</taxon>
        <taxon>Hymenobacter</taxon>
    </lineage>
</organism>
<dbReference type="Pfam" id="PF18962">
    <property type="entry name" value="Por_Secre_tail"/>
    <property type="match status" value="1"/>
</dbReference>
<evidence type="ECO:0000313" key="3">
    <source>
        <dbReference type="EMBL" id="RSK29534.1"/>
    </source>
</evidence>
<keyword evidence="4" id="KW-1185">Reference proteome</keyword>
<evidence type="ECO:0000313" key="4">
    <source>
        <dbReference type="Proteomes" id="UP000280066"/>
    </source>
</evidence>
<dbReference type="AlphaFoldDB" id="A0A428JCC4"/>
<protein>
    <submittedName>
        <fullName evidence="3">T9SS C-terminal target domain-containing protein</fullName>
    </submittedName>
</protein>
<proteinExistence type="predicted"/>
<accession>A0A428JCC4</accession>
<evidence type="ECO:0000259" key="2">
    <source>
        <dbReference type="Pfam" id="PF18962"/>
    </source>
</evidence>